<dbReference type="Proteomes" id="UP001652740">
    <property type="component" value="Unplaced"/>
</dbReference>
<name>A0A6J3BU32_GALME</name>
<evidence type="ECO:0000313" key="1">
    <source>
        <dbReference type="Proteomes" id="UP001652740"/>
    </source>
</evidence>
<evidence type="ECO:0000313" key="2">
    <source>
        <dbReference type="RefSeq" id="XP_031764868.1"/>
    </source>
</evidence>
<accession>A0A6J3BU32</accession>
<organism evidence="1 2">
    <name type="scientific">Galleria mellonella</name>
    <name type="common">Greater wax moth</name>
    <dbReference type="NCBI Taxonomy" id="7137"/>
    <lineage>
        <taxon>Eukaryota</taxon>
        <taxon>Metazoa</taxon>
        <taxon>Ecdysozoa</taxon>
        <taxon>Arthropoda</taxon>
        <taxon>Hexapoda</taxon>
        <taxon>Insecta</taxon>
        <taxon>Pterygota</taxon>
        <taxon>Neoptera</taxon>
        <taxon>Endopterygota</taxon>
        <taxon>Lepidoptera</taxon>
        <taxon>Glossata</taxon>
        <taxon>Ditrysia</taxon>
        <taxon>Pyraloidea</taxon>
        <taxon>Pyralidae</taxon>
        <taxon>Galleriinae</taxon>
        <taxon>Galleria</taxon>
    </lineage>
</organism>
<dbReference type="KEGG" id="gmw:116412926"/>
<keyword evidence="1" id="KW-1185">Reference proteome</keyword>
<dbReference type="GeneID" id="116412926"/>
<sequence>MSNILLKVLVTISVLSVLFVITAHTIHYDPVQREEESRRIRVNSDEIRTNFKEFLNNFIDTLKYSKIYWNVKYTNTTSRRWNQYPRVEVGPGGFKSPIVNYPKDTLSKDLKKLLELKKKMETKHSGDLN</sequence>
<protein>
    <submittedName>
        <fullName evidence="2">Uncharacterized protein LOC116412926</fullName>
    </submittedName>
</protein>
<reference evidence="2" key="1">
    <citation type="submission" date="2025-08" db="UniProtKB">
        <authorList>
            <consortium name="RefSeq"/>
        </authorList>
    </citation>
    <scope>IDENTIFICATION</scope>
    <source>
        <tissue evidence="2">Whole larvae</tissue>
    </source>
</reference>
<dbReference type="OrthoDB" id="7438906at2759"/>
<dbReference type="InParanoid" id="A0A6J3BU32"/>
<dbReference type="RefSeq" id="XP_031764868.1">
    <property type="nucleotide sequence ID" value="XM_031909008.2"/>
</dbReference>
<proteinExistence type="predicted"/>
<dbReference type="AlphaFoldDB" id="A0A6J3BU32"/>
<gene>
    <name evidence="2" type="primary">LOC116412926</name>
</gene>